<evidence type="ECO:0000256" key="1">
    <source>
        <dbReference type="SAM" id="Phobius"/>
    </source>
</evidence>
<feature type="transmembrane region" description="Helical" evidence="1">
    <location>
        <begin position="159"/>
        <end position="181"/>
    </location>
</feature>
<keyword evidence="1" id="KW-0472">Membrane</keyword>
<evidence type="ECO:0000313" key="2">
    <source>
        <dbReference type="EMBL" id="EQD50856.1"/>
    </source>
</evidence>
<name>T0ZRC8_9ZZZZ</name>
<feature type="transmembrane region" description="Helical" evidence="1">
    <location>
        <begin position="58"/>
        <end position="79"/>
    </location>
</feature>
<feature type="transmembrane region" description="Helical" evidence="1">
    <location>
        <begin position="201"/>
        <end position="219"/>
    </location>
</feature>
<reference evidence="2" key="1">
    <citation type="submission" date="2013-08" db="EMBL/GenBank/DDBJ databases">
        <authorList>
            <person name="Mendez C."/>
            <person name="Richter M."/>
            <person name="Ferrer M."/>
            <person name="Sanchez J."/>
        </authorList>
    </citation>
    <scope>NUCLEOTIDE SEQUENCE</scope>
</reference>
<keyword evidence="1" id="KW-0812">Transmembrane</keyword>
<feature type="non-terminal residue" evidence="2">
    <location>
        <position position="1"/>
    </location>
</feature>
<organism evidence="2">
    <name type="scientific">mine drainage metagenome</name>
    <dbReference type="NCBI Taxonomy" id="410659"/>
    <lineage>
        <taxon>unclassified sequences</taxon>
        <taxon>metagenomes</taxon>
        <taxon>ecological metagenomes</taxon>
    </lineage>
</organism>
<keyword evidence="1" id="KW-1133">Transmembrane helix</keyword>
<reference evidence="2" key="2">
    <citation type="journal article" date="2014" name="ISME J.">
        <title>Microbial stratification in low pH oxic and suboxic macroscopic growths along an acid mine drainage.</title>
        <authorList>
            <person name="Mendez-Garcia C."/>
            <person name="Mesa V."/>
            <person name="Sprenger R.R."/>
            <person name="Richter M."/>
            <person name="Diez M.S."/>
            <person name="Solano J."/>
            <person name="Bargiela R."/>
            <person name="Golyshina O.V."/>
            <person name="Manteca A."/>
            <person name="Ramos J.L."/>
            <person name="Gallego J.R."/>
            <person name="Llorente I."/>
            <person name="Martins Dos Santos V.A."/>
            <person name="Jensen O.N."/>
            <person name="Pelaez A.I."/>
            <person name="Sanchez J."/>
            <person name="Ferrer M."/>
        </authorList>
    </citation>
    <scope>NUCLEOTIDE SEQUENCE</scope>
</reference>
<feature type="transmembrane region" description="Helical" evidence="1">
    <location>
        <begin position="6"/>
        <end position="27"/>
    </location>
</feature>
<dbReference type="AlphaFoldDB" id="T0ZRC8"/>
<dbReference type="EMBL" id="AUZY01007177">
    <property type="protein sequence ID" value="EQD50856.1"/>
    <property type="molecule type" value="Genomic_DNA"/>
</dbReference>
<proteinExistence type="predicted"/>
<accession>T0ZRC8</accession>
<comment type="caution">
    <text evidence="2">The sequence shown here is derived from an EMBL/GenBank/DDBJ whole genome shotgun (WGS) entry which is preliminary data.</text>
</comment>
<sequence>TESAWTGLAIVVYLGLILGTVIVTSAIRGLSRAWASGPADGPLASLARLFRTGRNRRIFLAASAGYVVFFGWFVSLYAFSSNDPGIWMPSYPAATNVLCCGPPGYTPTAILVLTPSFELVAYPLVLILLMAGTFLFAANVTATVALVRRVPSSFKPFGSLTLGGLGAVFVNCPVCGTILLFNAVAGTATAGLLAGWAANQLPFMLAAFPLSIASLLWAGRQLSAPRAGKTCALPPTPVSVR</sequence>
<feature type="transmembrane region" description="Helical" evidence="1">
    <location>
        <begin position="120"/>
        <end position="147"/>
    </location>
</feature>
<gene>
    <name evidence="2" type="ORF">B1B_11088</name>
</gene>
<protein>
    <submittedName>
        <fullName evidence="2">Uncharacterized protein</fullName>
    </submittedName>
</protein>